<evidence type="ECO:0000256" key="4">
    <source>
        <dbReference type="ARBA" id="ARBA00022475"/>
    </source>
</evidence>
<reference evidence="18 19" key="1">
    <citation type="submission" date="2015-03" db="EMBL/GenBank/DDBJ databases">
        <title>Draft genome sequences of two protease-producing strains of Arsukibacterium isolated from two cold and alkaline environments.</title>
        <authorList>
            <person name="Lylloff J.E."/>
            <person name="Skov L.B."/>
            <person name="Jepsen M."/>
            <person name="Hallin P.F."/>
            <person name="Sorensen S.J."/>
            <person name="Stougaard P."/>
            <person name="Glaring M.A."/>
        </authorList>
    </citation>
    <scope>NUCLEOTIDE SEQUENCE [LARGE SCALE GENOMIC DNA]</scope>
    <source>
        <strain evidence="18 19">GCM72</strain>
    </source>
</reference>
<dbReference type="InterPro" id="IPR025199">
    <property type="entry name" value="FtsK_4TM"/>
</dbReference>
<dbReference type="SUPFAM" id="SSF46785">
    <property type="entry name" value="Winged helix' DNA-binding domain"/>
    <property type="match status" value="1"/>
</dbReference>
<dbReference type="InterPro" id="IPR036388">
    <property type="entry name" value="WH-like_DNA-bd_sf"/>
</dbReference>
<feature type="region of interest" description="Disordered" evidence="15">
    <location>
        <begin position="208"/>
        <end position="259"/>
    </location>
</feature>
<protein>
    <recommendedName>
        <fullName evidence="3">DNA translocase FtsK</fullName>
    </recommendedName>
</protein>
<evidence type="ECO:0000256" key="13">
    <source>
        <dbReference type="ARBA" id="ARBA00023306"/>
    </source>
</evidence>
<evidence type="ECO:0000259" key="17">
    <source>
        <dbReference type="PROSITE" id="PS50901"/>
    </source>
</evidence>
<dbReference type="Pfam" id="PF17854">
    <property type="entry name" value="FtsK_alpha"/>
    <property type="match status" value="1"/>
</dbReference>
<evidence type="ECO:0000256" key="11">
    <source>
        <dbReference type="ARBA" id="ARBA00023125"/>
    </source>
</evidence>
<keyword evidence="5 18" id="KW-0132">Cell division</keyword>
<dbReference type="InterPro" id="IPR027417">
    <property type="entry name" value="P-loop_NTPase"/>
</dbReference>
<dbReference type="RefSeq" id="WP_046556515.1">
    <property type="nucleotide sequence ID" value="NZ_LAHO01000003.1"/>
</dbReference>
<dbReference type="GO" id="GO:0003677">
    <property type="term" value="F:DNA binding"/>
    <property type="evidence" value="ECO:0007669"/>
    <property type="project" value="UniProtKB-KW"/>
</dbReference>
<evidence type="ECO:0000256" key="15">
    <source>
        <dbReference type="SAM" id="MobiDB-lite"/>
    </source>
</evidence>
<dbReference type="Pfam" id="PF13491">
    <property type="entry name" value="FtsK_4TM"/>
    <property type="match status" value="1"/>
</dbReference>
<feature type="transmembrane region" description="Helical" evidence="16">
    <location>
        <begin position="67"/>
        <end position="91"/>
    </location>
</feature>
<evidence type="ECO:0000256" key="3">
    <source>
        <dbReference type="ARBA" id="ARBA00020887"/>
    </source>
</evidence>
<dbReference type="GO" id="GO:0005524">
    <property type="term" value="F:ATP binding"/>
    <property type="evidence" value="ECO:0007669"/>
    <property type="project" value="UniProtKB-UniRule"/>
</dbReference>
<dbReference type="Pfam" id="PF01580">
    <property type="entry name" value="FtsK_SpoIIIE"/>
    <property type="match status" value="1"/>
</dbReference>
<keyword evidence="13" id="KW-0131">Cell cycle</keyword>
<dbReference type="Gene3D" id="3.30.980.40">
    <property type="match status" value="1"/>
</dbReference>
<keyword evidence="10 16" id="KW-1133">Transmembrane helix</keyword>
<evidence type="ECO:0000256" key="7">
    <source>
        <dbReference type="ARBA" id="ARBA00022741"/>
    </source>
</evidence>
<dbReference type="PANTHER" id="PTHR22683:SF41">
    <property type="entry name" value="DNA TRANSLOCASE FTSK"/>
    <property type="match status" value="1"/>
</dbReference>
<dbReference type="EMBL" id="LAHO01000003">
    <property type="protein sequence ID" value="KKO46626.1"/>
    <property type="molecule type" value="Genomic_DNA"/>
</dbReference>
<dbReference type="CDD" id="cd01127">
    <property type="entry name" value="TrwB_TraG_TraD_VirD4"/>
    <property type="match status" value="1"/>
</dbReference>
<dbReference type="PROSITE" id="PS50901">
    <property type="entry name" value="FTSK"/>
    <property type="match status" value="1"/>
</dbReference>
<keyword evidence="12 16" id="KW-0472">Membrane</keyword>
<evidence type="ECO:0000256" key="10">
    <source>
        <dbReference type="ARBA" id="ARBA00022989"/>
    </source>
</evidence>
<evidence type="ECO:0000256" key="12">
    <source>
        <dbReference type="ARBA" id="ARBA00023136"/>
    </source>
</evidence>
<comment type="caution">
    <text evidence="18">The sequence shown here is derived from an EMBL/GenBank/DDBJ whole genome shotgun (WGS) entry which is preliminary data.</text>
</comment>
<comment type="subcellular location">
    <subcellularLocation>
        <location evidence="1">Cell membrane</location>
        <topology evidence="1">Multi-pass membrane protein</topology>
    </subcellularLocation>
</comment>
<evidence type="ECO:0000313" key="18">
    <source>
        <dbReference type="EMBL" id="KKO46626.1"/>
    </source>
</evidence>
<dbReference type="GO" id="GO:0005886">
    <property type="term" value="C:plasma membrane"/>
    <property type="evidence" value="ECO:0007669"/>
    <property type="project" value="UniProtKB-SubCell"/>
</dbReference>
<feature type="binding site" evidence="14">
    <location>
        <begin position="480"/>
        <end position="487"/>
    </location>
    <ligand>
        <name>ATP</name>
        <dbReference type="ChEBI" id="CHEBI:30616"/>
    </ligand>
</feature>
<dbReference type="STRING" id="336831.WG68_04890"/>
<keyword evidence="11" id="KW-0238">DNA-binding</keyword>
<dbReference type="PANTHER" id="PTHR22683">
    <property type="entry name" value="SPORULATION PROTEIN RELATED"/>
    <property type="match status" value="1"/>
</dbReference>
<accession>A0A0M2V7Q3</accession>
<dbReference type="FunFam" id="3.40.50.300:FF:000209">
    <property type="entry name" value="Cell division protein FtsK"/>
    <property type="match status" value="1"/>
</dbReference>
<dbReference type="AlphaFoldDB" id="A0A0M2V7Q3"/>
<dbReference type="PATRIC" id="fig|336831.14.peg.3288"/>
<name>A0A0M2V7Q3_9GAMM</name>
<evidence type="ECO:0000256" key="14">
    <source>
        <dbReference type="PROSITE-ProRule" id="PRU00289"/>
    </source>
</evidence>
<dbReference type="GO" id="GO:0007059">
    <property type="term" value="P:chromosome segregation"/>
    <property type="evidence" value="ECO:0007669"/>
    <property type="project" value="UniProtKB-KW"/>
</dbReference>
<dbReference type="Gene3D" id="3.40.50.300">
    <property type="entry name" value="P-loop containing nucleotide triphosphate hydrolases"/>
    <property type="match status" value="1"/>
</dbReference>
<evidence type="ECO:0000256" key="2">
    <source>
        <dbReference type="ARBA" id="ARBA00006474"/>
    </source>
</evidence>
<dbReference type="GO" id="GO:0051301">
    <property type="term" value="P:cell division"/>
    <property type="evidence" value="ECO:0007669"/>
    <property type="project" value="UniProtKB-KW"/>
</dbReference>
<feature type="transmembrane region" description="Helical" evidence="16">
    <location>
        <begin position="15"/>
        <end position="37"/>
    </location>
</feature>
<keyword evidence="8" id="KW-0159">Chromosome partition</keyword>
<dbReference type="InterPro" id="IPR036390">
    <property type="entry name" value="WH_DNA-bd_sf"/>
</dbReference>
<dbReference type="Gene3D" id="1.10.10.10">
    <property type="entry name" value="Winged helix-like DNA-binding domain superfamily/Winged helix DNA-binding domain"/>
    <property type="match status" value="1"/>
</dbReference>
<sequence>MQSKLLFPLNGVQRLLEVGLILFSALALFLLLALLSFDPADPSWSQTGYQTSVNNYAGRIGARVADILLFSFGWIAYLVPFLIAVLGYLLFKRYHDVFALDYLILGLRLIGLVLTLVCATAISSMNFNDIYYFSSGGAVGDITSTLLLPSFNFIGTSLLLLAGFATGLTLMTGISWLTVADYLGVACFKIWQGIVNLPAWLSERFGSAPPESDEYETAEPAPLQLSQPPKPVPSKQRAEPALFSEPKLTEPLPITPLNPKTEAKSYYSLDQLADEQLSFSAVDEPLNREHVSKTLAQLEPREQLDPLMQFPDEEEPDDSEEVQHSLEELPSLALLDRPDKAQNPIDPVDLERVSRLVEAKLLDFNVEAQVVGVHPGPVVTRFELDLAPGVKVSKITGLAKDLARSLSAISVRVVEVIPGKSFIGLELPNQHREIVRLSEVIGDEIFTESKSALTMVLGKDIAGKSVVADLAKMPHLLVAGTTGSGKSVGVNVMICSLLYKSTPDDVRFLMIDPKMLELSIYEGIPHLLTEVVTDMKDAANGLRWCVGEMERRYKLMSALGVRNLKGYNLKVKEAIAAGTPLKDPLWKPSDDMRSEVPLLEKLPAIVVVIDEFADMMMIVGKKVEELIARIAQKARAAGIHLILATQRPSVDVITGLIKANIPTRIAFQVSSKIDSRTILDQQGAESLLGQGDMLYLPPGSGVPNRVHGAFVDDHEVHAVVADWKKRGKPNYISEILSGETSEESLLPGETLEGDDGEADPLYDQAVAHVIESRRASVSGVQRKFRIGYNRAARLVEQMEMSGVVSGPGHNGNREVMVPAQPKGY</sequence>
<evidence type="ECO:0000256" key="16">
    <source>
        <dbReference type="SAM" id="Phobius"/>
    </source>
</evidence>
<gene>
    <name evidence="18" type="ORF">WG68_04890</name>
</gene>
<feature type="region of interest" description="Disordered" evidence="15">
    <location>
        <begin position="804"/>
        <end position="824"/>
    </location>
</feature>
<evidence type="ECO:0000256" key="6">
    <source>
        <dbReference type="ARBA" id="ARBA00022692"/>
    </source>
</evidence>
<dbReference type="Proteomes" id="UP000034228">
    <property type="component" value="Unassembled WGS sequence"/>
</dbReference>
<keyword evidence="9 14" id="KW-0067">ATP-binding</keyword>
<comment type="similarity">
    <text evidence="2">Belongs to the FtsK/SpoIIIE/SftA family.</text>
</comment>
<evidence type="ECO:0000256" key="8">
    <source>
        <dbReference type="ARBA" id="ARBA00022829"/>
    </source>
</evidence>
<dbReference type="InterPro" id="IPR002543">
    <property type="entry name" value="FtsK_dom"/>
</dbReference>
<organism evidence="18 19">
    <name type="scientific">Arsukibacterium ikkense</name>
    <dbReference type="NCBI Taxonomy" id="336831"/>
    <lineage>
        <taxon>Bacteria</taxon>
        <taxon>Pseudomonadati</taxon>
        <taxon>Pseudomonadota</taxon>
        <taxon>Gammaproteobacteria</taxon>
        <taxon>Chromatiales</taxon>
        <taxon>Chromatiaceae</taxon>
        <taxon>Arsukibacterium</taxon>
    </lineage>
</organism>
<dbReference type="SMART" id="SM00843">
    <property type="entry name" value="Ftsk_gamma"/>
    <property type="match status" value="1"/>
</dbReference>
<keyword evidence="19" id="KW-1185">Reference proteome</keyword>
<dbReference type="InterPro" id="IPR041027">
    <property type="entry name" value="FtsK_alpha"/>
</dbReference>
<proteinExistence type="inferred from homology"/>
<keyword evidence="6 16" id="KW-0812">Transmembrane</keyword>
<dbReference type="FunFam" id="3.30.980.40:FF:000001">
    <property type="entry name" value="DNA translocase FtsK"/>
    <property type="match status" value="1"/>
</dbReference>
<dbReference type="InterPro" id="IPR018541">
    <property type="entry name" value="Ftsk_gamma"/>
</dbReference>
<dbReference type="InterPro" id="IPR050206">
    <property type="entry name" value="FtsK/SpoIIIE/SftA"/>
</dbReference>
<evidence type="ECO:0000256" key="1">
    <source>
        <dbReference type="ARBA" id="ARBA00004651"/>
    </source>
</evidence>
<feature type="compositionally biased region" description="Acidic residues" evidence="15">
    <location>
        <begin position="311"/>
        <end position="320"/>
    </location>
</feature>
<evidence type="ECO:0000256" key="5">
    <source>
        <dbReference type="ARBA" id="ARBA00022618"/>
    </source>
</evidence>
<dbReference type="OrthoDB" id="9807790at2"/>
<keyword evidence="7 14" id="KW-0547">Nucleotide-binding</keyword>
<dbReference type="Pfam" id="PF09397">
    <property type="entry name" value="FtsK_gamma"/>
    <property type="match status" value="1"/>
</dbReference>
<evidence type="ECO:0000256" key="9">
    <source>
        <dbReference type="ARBA" id="ARBA00022840"/>
    </source>
</evidence>
<evidence type="ECO:0000313" key="19">
    <source>
        <dbReference type="Proteomes" id="UP000034228"/>
    </source>
</evidence>
<feature type="transmembrane region" description="Helical" evidence="16">
    <location>
        <begin position="103"/>
        <end position="124"/>
    </location>
</feature>
<feature type="domain" description="FtsK" evidence="17">
    <location>
        <begin position="463"/>
        <end position="676"/>
    </location>
</feature>
<keyword evidence="4" id="KW-1003">Cell membrane</keyword>
<dbReference type="SUPFAM" id="SSF52540">
    <property type="entry name" value="P-loop containing nucleoside triphosphate hydrolases"/>
    <property type="match status" value="1"/>
</dbReference>
<feature type="region of interest" description="Disordered" evidence="15">
    <location>
        <begin position="299"/>
        <end position="323"/>
    </location>
</feature>